<dbReference type="EnsemblPlants" id="AUR62037767-RA">
    <property type="protein sequence ID" value="AUR62037767-RA:cds"/>
    <property type="gene ID" value="AUR62037767"/>
</dbReference>
<protein>
    <submittedName>
        <fullName evidence="1">Uncharacterized protein</fullName>
    </submittedName>
</protein>
<dbReference type="Gramene" id="AUR62037767-RA">
    <property type="protein sequence ID" value="AUR62037767-RA:cds"/>
    <property type="gene ID" value="AUR62037767"/>
</dbReference>
<name>A0A803MZC7_CHEQI</name>
<accession>A0A803MZC7</accession>
<proteinExistence type="predicted"/>
<dbReference type="AlphaFoldDB" id="A0A803MZC7"/>
<keyword evidence="2" id="KW-1185">Reference proteome</keyword>
<dbReference type="Proteomes" id="UP000596660">
    <property type="component" value="Unplaced"/>
</dbReference>
<sequence>MTESVEHCSATVTTEDKDVRIFKTPTQPVLPNLYYNSGGDKEYMPGCSLENIPFVGMIFDTLEDDVLKKAYVINDVVDDASKYGKKKQLVSDVWSKIFSCLVQNSKEVKDADIQVLVGSNEVDLNILHPNQRLNKVIIILGILKMFWKIKIKI</sequence>
<evidence type="ECO:0000313" key="2">
    <source>
        <dbReference type="Proteomes" id="UP000596660"/>
    </source>
</evidence>
<reference evidence="1" key="1">
    <citation type="journal article" date="2017" name="Nature">
        <title>The genome of Chenopodium quinoa.</title>
        <authorList>
            <person name="Jarvis D.E."/>
            <person name="Ho Y.S."/>
            <person name="Lightfoot D.J."/>
            <person name="Schmoeckel S.M."/>
            <person name="Li B."/>
            <person name="Borm T.J.A."/>
            <person name="Ohyanagi H."/>
            <person name="Mineta K."/>
            <person name="Michell C.T."/>
            <person name="Saber N."/>
            <person name="Kharbatia N.M."/>
            <person name="Rupper R.R."/>
            <person name="Sharp A.R."/>
            <person name="Dally N."/>
            <person name="Boughton B.A."/>
            <person name="Woo Y.H."/>
            <person name="Gao G."/>
            <person name="Schijlen E.G.W.M."/>
            <person name="Guo X."/>
            <person name="Momin A.A."/>
            <person name="Negrao S."/>
            <person name="Al-Babili S."/>
            <person name="Gehring C."/>
            <person name="Roessner U."/>
            <person name="Jung C."/>
            <person name="Murphy K."/>
            <person name="Arold S.T."/>
            <person name="Gojobori T."/>
            <person name="van der Linden C.G."/>
            <person name="van Loo E.N."/>
            <person name="Jellen E.N."/>
            <person name="Maughan P.J."/>
            <person name="Tester M."/>
        </authorList>
    </citation>
    <scope>NUCLEOTIDE SEQUENCE [LARGE SCALE GENOMIC DNA]</scope>
    <source>
        <strain evidence="1">cv. PI 614886</strain>
    </source>
</reference>
<evidence type="ECO:0000313" key="1">
    <source>
        <dbReference type="EnsemblPlants" id="AUR62037767-RA:cds"/>
    </source>
</evidence>
<organism evidence="1 2">
    <name type="scientific">Chenopodium quinoa</name>
    <name type="common">Quinoa</name>
    <dbReference type="NCBI Taxonomy" id="63459"/>
    <lineage>
        <taxon>Eukaryota</taxon>
        <taxon>Viridiplantae</taxon>
        <taxon>Streptophyta</taxon>
        <taxon>Embryophyta</taxon>
        <taxon>Tracheophyta</taxon>
        <taxon>Spermatophyta</taxon>
        <taxon>Magnoliopsida</taxon>
        <taxon>eudicotyledons</taxon>
        <taxon>Gunneridae</taxon>
        <taxon>Pentapetalae</taxon>
        <taxon>Caryophyllales</taxon>
        <taxon>Chenopodiaceae</taxon>
        <taxon>Chenopodioideae</taxon>
        <taxon>Atripliceae</taxon>
        <taxon>Chenopodium</taxon>
    </lineage>
</organism>
<reference evidence="1" key="2">
    <citation type="submission" date="2021-03" db="UniProtKB">
        <authorList>
            <consortium name="EnsemblPlants"/>
        </authorList>
    </citation>
    <scope>IDENTIFICATION</scope>
</reference>